<evidence type="ECO:0000256" key="7">
    <source>
        <dbReference type="ARBA" id="ARBA00022723"/>
    </source>
</evidence>
<evidence type="ECO:0000256" key="4">
    <source>
        <dbReference type="ARBA" id="ARBA00011233"/>
    </source>
</evidence>
<dbReference type="InterPro" id="IPR045087">
    <property type="entry name" value="Cu-oxidase_fam"/>
</dbReference>
<feature type="compositionally biased region" description="Polar residues" evidence="12">
    <location>
        <begin position="212"/>
        <end position="223"/>
    </location>
</feature>
<evidence type="ECO:0000256" key="6">
    <source>
        <dbReference type="ARBA" id="ARBA00017290"/>
    </source>
</evidence>
<comment type="cofactor">
    <cofactor evidence="1">
        <name>Cu(+)</name>
        <dbReference type="ChEBI" id="CHEBI:49552"/>
    </cofactor>
</comment>
<dbReference type="InterPro" id="IPR008972">
    <property type="entry name" value="Cupredoxin"/>
</dbReference>
<organism evidence="15 16">
    <name type="scientific">Halobacillus shinanisalinarum</name>
    <dbReference type="NCBI Taxonomy" id="2932258"/>
    <lineage>
        <taxon>Bacteria</taxon>
        <taxon>Bacillati</taxon>
        <taxon>Bacillota</taxon>
        <taxon>Bacilli</taxon>
        <taxon>Bacillales</taxon>
        <taxon>Bacillaceae</taxon>
        <taxon>Halobacillus</taxon>
    </lineage>
</organism>
<comment type="cofactor">
    <cofactor evidence="2">
        <name>Cu(2+)</name>
        <dbReference type="ChEBI" id="CHEBI:29036"/>
    </cofactor>
</comment>
<evidence type="ECO:0000256" key="5">
    <source>
        <dbReference type="ARBA" id="ARBA00011882"/>
    </source>
</evidence>
<dbReference type="InterPro" id="IPR011707">
    <property type="entry name" value="Cu-oxidase-like_N"/>
</dbReference>
<keyword evidence="7" id="KW-0479">Metal-binding</keyword>
<dbReference type="Gene3D" id="2.60.40.420">
    <property type="entry name" value="Cupredoxins - blue copper proteins"/>
    <property type="match status" value="2"/>
</dbReference>
<dbReference type="InterPro" id="IPR001287">
    <property type="entry name" value="NO2-reductase_Cu"/>
</dbReference>
<feature type="domain" description="Plastocyanin-like" evidence="14">
    <location>
        <begin position="73"/>
        <end position="184"/>
    </location>
</feature>
<feature type="region of interest" description="Disordered" evidence="12">
    <location>
        <begin position="29"/>
        <end position="56"/>
    </location>
</feature>
<feature type="region of interest" description="Disordered" evidence="12">
    <location>
        <begin position="205"/>
        <end position="238"/>
    </location>
</feature>
<dbReference type="RefSeq" id="WP_244753625.1">
    <property type="nucleotide sequence ID" value="NZ_CP095074.1"/>
</dbReference>
<dbReference type="CDD" id="cd13860">
    <property type="entry name" value="CuRO_1_2dMco_1"/>
    <property type="match status" value="1"/>
</dbReference>
<keyword evidence="9" id="KW-0560">Oxidoreductase</keyword>
<evidence type="ECO:0000256" key="1">
    <source>
        <dbReference type="ARBA" id="ARBA00001960"/>
    </source>
</evidence>
<evidence type="ECO:0000313" key="15">
    <source>
        <dbReference type="EMBL" id="UOQ94016.1"/>
    </source>
</evidence>
<sequence length="368" mass="40692">MNKKWVTILTMTIVLGAIFAFNQWAIPSEAQNDSSDKPPAKYADIESPGLETMSGEKVNGVRKYELTAEPVTQKFIDGYKVKAWGYNGSSPGPTLVAKEGDTVEITVNNNLPEATSIHWHGLEVPNDMDGVPMVQDSPKIEPGESYTYKFKLEQSGTYMYHSHTNVSKQELMGLAGSFVIQPKKQNQQVDRDIVMMLQEWTLKGAGGHGSMDMNTGNGMNMEQENSDENHDDDSMKADGNKSGVYEINPMGMEPNMFTINGKSYPSTESIKVTKGETVRIRFTNLSGNSHPMHMHGDDFKVVAADGNRISKAAQLEKNTINIAPGETWDVEFTAENLGKWPIHCHKPHHTMNANGETGGMFTIIEVTE</sequence>
<dbReference type="Pfam" id="PF07731">
    <property type="entry name" value="Cu-oxidase_2"/>
    <property type="match status" value="1"/>
</dbReference>
<evidence type="ECO:0000259" key="13">
    <source>
        <dbReference type="Pfam" id="PF07731"/>
    </source>
</evidence>
<evidence type="ECO:0000256" key="12">
    <source>
        <dbReference type="SAM" id="MobiDB-lite"/>
    </source>
</evidence>
<keyword evidence="16" id="KW-1185">Reference proteome</keyword>
<dbReference type="EC" id="1.7.2.1" evidence="5"/>
<evidence type="ECO:0000256" key="8">
    <source>
        <dbReference type="ARBA" id="ARBA00022737"/>
    </source>
</evidence>
<dbReference type="SUPFAM" id="SSF49503">
    <property type="entry name" value="Cupredoxins"/>
    <property type="match status" value="2"/>
</dbReference>
<feature type="domain" description="Plastocyanin-like" evidence="13">
    <location>
        <begin position="247"/>
        <end position="352"/>
    </location>
</feature>
<dbReference type="Pfam" id="PF07732">
    <property type="entry name" value="Cu-oxidase_3"/>
    <property type="match status" value="1"/>
</dbReference>
<evidence type="ECO:0000256" key="10">
    <source>
        <dbReference type="ARBA" id="ARBA00023008"/>
    </source>
</evidence>
<dbReference type="PANTHER" id="PTHR11709">
    <property type="entry name" value="MULTI-COPPER OXIDASE"/>
    <property type="match status" value="1"/>
</dbReference>
<dbReference type="InterPro" id="IPR011706">
    <property type="entry name" value="Cu-oxidase_C"/>
</dbReference>
<evidence type="ECO:0000256" key="9">
    <source>
        <dbReference type="ARBA" id="ARBA00023002"/>
    </source>
</evidence>
<evidence type="ECO:0000259" key="14">
    <source>
        <dbReference type="Pfam" id="PF07732"/>
    </source>
</evidence>
<evidence type="ECO:0000256" key="3">
    <source>
        <dbReference type="ARBA" id="ARBA00010609"/>
    </source>
</evidence>
<proteinExistence type="inferred from homology"/>
<keyword evidence="8" id="KW-0677">Repeat</keyword>
<evidence type="ECO:0000256" key="2">
    <source>
        <dbReference type="ARBA" id="ARBA00001973"/>
    </source>
</evidence>
<keyword evidence="10" id="KW-0186">Copper</keyword>
<dbReference type="Proteomes" id="UP000831880">
    <property type="component" value="Chromosome"/>
</dbReference>
<comment type="catalytic activity">
    <reaction evidence="11">
        <text>nitric oxide + Fe(III)-[cytochrome c] + H2O = Fe(II)-[cytochrome c] + nitrite + 2 H(+)</text>
        <dbReference type="Rhea" id="RHEA:15233"/>
        <dbReference type="Rhea" id="RHEA-COMP:10350"/>
        <dbReference type="Rhea" id="RHEA-COMP:14399"/>
        <dbReference type="ChEBI" id="CHEBI:15377"/>
        <dbReference type="ChEBI" id="CHEBI:15378"/>
        <dbReference type="ChEBI" id="CHEBI:16301"/>
        <dbReference type="ChEBI" id="CHEBI:16480"/>
        <dbReference type="ChEBI" id="CHEBI:29033"/>
        <dbReference type="ChEBI" id="CHEBI:29034"/>
        <dbReference type="EC" id="1.7.2.1"/>
    </reaction>
</comment>
<evidence type="ECO:0000256" key="11">
    <source>
        <dbReference type="ARBA" id="ARBA00049340"/>
    </source>
</evidence>
<protein>
    <recommendedName>
        <fullName evidence="6">Copper-containing nitrite reductase</fullName>
        <ecNumber evidence="5">1.7.2.1</ecNumber>
    </recommendedName>
</protein>
<comment type="similarity">
    <text evidence="3">Belongs to the multicopper oxidase family.</text>
</comment>
<reference evidence="15 16" key="1">
    <citation type="submission" date="2022-04" db="EMBL/GenBank/DDBJ databases">
        <title>Halobacillus sp. isolated from saltern.</title>
        <authorList>
            <person name="Won M."/>
            <person name="Lee C.-M."/>
            <person name="Woen H.-Y."/>
            <person name="Kwon S.-W."/>
        </authorList>
    </citation>
    <scope>NUCLEOTIDE SEQUENCE [LARGE SCALE GENOMIC DNA]</scope>
    <source>
        <strain evidence="15 16">SSTM10-2</strain>
    </source>
</reference>
<gene>
    <name evidence="15" type="ORF">MUO14_03335</name>
</gene>
<dbReference type="EMBL" id="CP095074">
    <property type="protein sequence ID" value="UOQ94016.1"/>
    <property type="molecule type" value="Genomic_DNA"/>
</dbReference>
<dbReference type="CDD" id="cd04202">
    <property type="entry name" value="CuRO_D2_2dMcoN_like"/>
    <property type="match status" value="1"/>
</dbReference>
<name>A0ABY4H0P4_9BACI</name>
<accession>A0ABY4H0P4</accession>
<dbReference type="PRINTS" id="PR00695">
    <property type="entry name" value="CUNO2RDTASE"/>
</dbReference>
<comment type="subunit">
    <text evidence="4">Homotrimer.</text>
</comment>
<evidence type="ECO:0000313" key="16">
    <source>
        <dbReference type="Proteomes" id="UP000831880"/>
    </source>
</evidence>